<reference evidence="1 2" key="1">
    <citation type="submission" date="2009-10" db="EMBL/GenBank/DDBJ databases">
        <authorList>
            <person name="Weinstock G."/>
            <person name="Sodergren E."/>
            <person name="Clifton S."/>
            <person name="Fulton L."/>
            <person name="Fulton B."/>
            <person name="Courtney L."/>
            <person name="Fronick C."/>
            <person name="Harrison M."/>
            <person name="Strong C."/>
            <person name="Farmer C."/>
            <person name="Delahaunty K."/>
            <person name="Markovic C."/>
            <person name="Hall O."/>
            <person name="Minx P."/>
            <person name="Tomlinson C."/>
            <person name="Mitreva M."/>
            <person name="Nelson J."/>
            <person name="Hou S."/>
            <person name="Wollam A."/>
            <person name="Pepin K.H."/>
            <person name="Johnson M."/>
            <person name="Bhonagiri V."/>
            <person name="Nash W.E."/>
            <person name="Warren W."/>
            <person name="Chinwalla A."/>
            <person name="Mardis E.R."/>
            <person name="Wilson R.K."/>
        </authorList>
    </citation>
    <scope>NUCLEOTIDE SEQUENCE [LARGE SCALE GENOMIC DNA]</scope>
    <source>
        <strain evidence="2">ATCC 25996 / DSM 4631 / NCTC 10774 / M26</strain>
    </source>
</reference>
<proteinExistence type="predicted"/>
<evidence type="ECO:0000313" key="2">
    <source>
        <dbReference type="Proteomes" id="UP000003344"/>
    </source>
</evidence>
<dbReference type="Proteomes" id="UP000003344">
    <property type="component" value="Unassembled WGS sequence"/>
</dbReference>
<organism evidence="1 2">
    <name type="scientific">Neisseria mucosa (strain ATCC 25996 / DSM 4631 / NCTC 10774 / M26)</name>
    <dbReference type="NCBI Taxonomy" id="546266"/>
    <lineage>
        <taxon>Bacteria</taxon>
        <taxon>Pseudomonadati</taxon>
        <taxon>Pseudomonadota</taxon>
        <taxon>Betaproteobacteria</taxon>
        <taxon>Neisseriales</taxon>
        <taxon>Neisseriaceae</taxon>
        <taxon>Neisseria</taxon>
    </lineage>
</organism>
<protein>
    <submittedName>
        <fullName evidence="1">Uncharacterized protein</fullName>
    </submittedName>
</protein>
<name>D2ZUU5_NEIM2</name>
<dbReference type="AlphaFoldDB" id="D2ZUU5"/>
<comment type="caution">
    <text evidence="1">The sequence shown here is derived from an EMBL/GenBank/DDBJ whole genome shotgun (WGS) entry which is preliminary data.</text>
</comment>
<gene>
    <name evidence="1" type="ORF">NEIMUCOT_04386</name>
</gene>
<dbReference type="EMBL" id="ACDX02000004">
    <property type="protein sequence ID" value="EFC89101.1"/>
    <property type="molecule type" value="Genomic_DNA"/>
</dbReference>
<accession>D2ZUU5</accession>
<evidence type="ECO:0000313" key="1">
    <source>
        <dbReference type="EMBL" id="EFC89101.1"/>
    </source>
</evidence>
<sequence length="98" mass="10361">MAHAFDEQGLEAQPVEHFFAVGVGEDGCDGVAAFDRTFAAADGEQVQIVVAENHTDAAFVFHAELEDFEGFGAAVDDVADEPEGVCAVVEVDFVEQKG</sequence>